<dbReference type="SUPFAM" id="SSF50370">
    <property type="entry name" value="Ricin B-like lectins"/>
    <property type="match status" value="1"/>
</dbReference>
<evidence type="ECO:0000259" key="2">
    <source>
        <dbReference type="SMART" id="SM00458"/>
    </source>
</evidence>
<evidence type="ECO:0000256" key="1">
    <source>
        <dbReference type="SAM" id="SignalP"/>
    </source>
</evidence>
<dbReference type="SMART" id="SM00458">
    <property type="entry name" value="RICIN"/>
    <property type="match status" value="1"/>
</dbReference>
<keyword evidence="4" id="KW-1185">Reference proteome</keyword>
<dbReference type="Pfam" id="PF14200">
    <property type="entry name" value="RicinB_lectin_2"/>
    <property type="match status" value="1"/>
</dbReference>
<name>A0A919UAI3_9ACTN</name>
<dbReference type="InterPro" id="IPR035992">
    <property type="entry name" value="Ricin_B-like_lectins"/>
</dbReference>
<dbReference type="Gene3D" id="2.80.10.50">
    <property type="match status" value="2"/>
</dbReference>
<feature type="signal peptide" evidence="1">
    <location>
        <begin position="1"/>
        <end position="23"/>
    </location>
</feature>
<accession>A0A919UAI3</accession>
<dbReference type="Proteomes" id="UP000660611">
    <property type="component" value="Unassembled WGS sequence"/>
</dbReference>
<evidence type="ECO:0000313" key="3">
    <source>
        <dbReference type="EMBL" id="GIG48057.1"/>
    </source>
</evidence>
<dbReference type="RefSeq" id="WP_203849773.1">
    <property type="nucleotide sequence ID" value="NZ_BAAAVW010000021.1"/>
</dbReference>
<reference evidence="3" key="1">
    <citation type="submission" date="2021-01" db="EMBL/GenBank/DDBJ databases">
        <title>Whole genome shotgun sequence of Dactylosporangium siamense NBRC 106093.</title>
        <authorList>
            <person name="Komaki H."/>
            <person name="Tamura T."/>
        </authorList>
    </citation>
    <scope>NUCLEOTIDE SEQUENCE</scope>
    <source>
        <strain evidence="3">NBRC 106093</strain>
    </source>
</reference>
<dbReference type="CDD" id="cd00161">
    <property type="entry name" value="beta-trefoil_Ricin-like"/>
    <property type="match status" value="1"/>
</dbReference>
<protein>
    <recommendedName>
        <fullName evidence="2">Ricin B lectin domain-containing protein</fullName>
    </recommendedName>
</protein>
<gene>
    <name evidence="3" type="ORF">Dsi01nite_060980</name>
</gene>
<dbReference type="AlphaFoldDB" id="A0A919UAI3"/>
<proteinExistence type="predicted"/>
<feature type="domain" description="Ricin B lectin" evidence="2">
    <location>
        <begin position="36"/>
        <end position="198"/>
    </location>
</feature>
<dbReference type="PROSITE" id="PS50231">
    <property type="entry name" value="RICIN_B_LECTIN"/>
    <property type="match status" value="1"/>
</dbReference>
<evidence type="ECO:0000313" key="4">
    <source>
        <dbReference type="Proteomes" id="UP000660611"/>
    </source>
</evidence>
<comment type="caution">
    <text evidence="3">The sequence shown here is derived from an EMBL/GenBank/DDBJ whole genome shotgun (WGS) entry which is preliminary data.</text>
</comment>
<feature type="chain" id="PRO_5038481361" description="Ricin B lectin domain-containing protein" evidence="1">
    <location>
        <begin position="24"/>
        <end position="198"/>
    </location>
</feature>
<dbReference type="InterPro" id="IPR000772">
    <property type="entry name" value="Ricin_B_lectin"/>
</dbReference>
<organism evidence="3 4">
    <name type="scientific">Dactylosporangium siamense</name>
    <dbReference type="NCBI Taxonomy" id="685454"/>
    <lineage>
        <taxon>Bacteria</taxon>
        <taxon>Bacillati</taxon>
        <taxon>Actinomycetota</taxon>
        <taxon>Actinomycetes</taxon>
        <taxon>Micromonosporales</taxon>
        <taxon>Micromonosporaceae</taxon>
        <taxon>Dactylosporangium</taxon>
    </lineage>
</organism>
<keyword evidence="1" id="KW-0732">Signal</keyword>
<sequence>MKLRHAVVAALVCLASSAVAVLAAPQPASAAGIVPGAVLKLVNIGSGKCFLPVPQGDSNGLPVQQQTCQQGSAVQQWIFEPLGIVIFNDGEAPWYCPGCIDLGAEGYFISNLATGKCLDARDGSRSDWSVVQQWTCRDKHARSMVWYVEPGALTTTFRVRNFNSDLCLDVASGSSDDGAQLQQYHCTSGNPAQNFYQT</sequence>
<dbReference type="EMBL" id="BONQ01000094">
    <property type="protein sequence ID" value="GIG48057.1"/>
    <property type="molecule type" value="Genomic_DNA"/>
</dbReference>